<dbReference type="RefSeq" id="WP_053783153.1">
    <property type="nucleotide sequence ID" value="NZ_LITU01000075.1"/>
</dbReference>
<keyword evidence="2" id="KW-1003">Cell membrane</keyword>
<feature type="transmembrane region" description="Helical" evidence="6">
    <location>
        <begin position="95"/>
        <end position="120"/>
    </location>
</feature>
<keyword evidence="5 6" id="KW-0472">Membrane</keyword>
<dbReference type="Pfam" id="PF12679">
    <property type="entry name" value="ABC2_membrane_2"/>
    <property type="match status" value="1"/>
</dbReference>
<dbReference type="PATRIC" id="fig|1705561.3.peg.4983"/>
<name>A0A0M9BK50_9BACL</name>
<evidence type="ECO:0000313" key="8">
    <source>
        <dbReference type="Proteomes" id="UP000037688"/>
    </source>
</evidence>
<dbReference type="EMBL" id="LITU01000075">
    <property type="protein sequence ID" value="KOY13918.1"/>
    <property type="molecule type" value="Genomic_DNA"/>
</dbReference>
<accession>A0A0M9BK50</accession>
<dbReference type="Proteomes" id="UP000037688">
    <property type="component" value="Unassembled WGS sequence"/>
</dbReference>
<evidence type="ECO:0000256" key="6">
    <source>
        <dbReference type="SAM" id="Phobius"/>
    </source>
</evidence>
<feature type="transmembrane region" description="Helical" evidence="6">
    <location>
        <begin position="160"/>
        <end position="177"/>
    </location>
</feature>
<dbReference type="OrthoDB" id="9794512at2"/>
<comment type="caution">
    <text evidence="7">The sequence shown here is derived from an EMBL/GenBank/DDBJ whole genome shotgun (WGS) entry which is preliminary data.</text>
</comment>
<dbReference type="InterPro" id="IPR051449">
    <property type="entry name" value="ABC-2_transporter_component"/>
</dbReference>
<evidence type="ECO:0000313" key="7">
    <source>
        <dbReference type="EMBL" id="KOY13918.1"/>
    </source>
</evidence>
<evidence type="ECO:0000256" key="3">
    <source>
        <dbReference type="ARBA" id="ARBA00022692"/>
    </source>
</evidence>
<evidence type="ECO:0000256" key="5">
    <source>
        <dbReference type="ARBA" id="ARBA00023136"/>
    </source>
</evidence>
<dbReference type="PANTHER" id="PTHR30294">
    <property type="entry name" value="MEMBRANE COMPONENT OF ABC TRANSPORTER YHHJ-RELATED"/>
    <property type="match status" value="1"/>
</dbReference>
<comment type="subcellular location">
    <subcellularLocation>
        <location evidence="1">Cell membrane</location>
        <topology evidence="1">Multi-pass membrane protein</topology>
    </subcellularLocation>
</comment>
<feature type="transmembrane region" description="Helical" evidence="6">
    <location>
        <begin position="214"/>
        <end position="232"/>
    </location>
</feature>
<feature type="transmembrane region" description="Helical" evidence="6">
    <location>
        <begin position="21"/>
        <end position="40"/>
    </location>
</feature>
<keyword evidence="3 6" id="KW-0812">Transmembrane</keyword>
<gene>
    <name evidence="7" type="ORF">AMS66_23765</name>
</gene>
<keyword evidence="4 6" id="KW-1133">Transmembrane helix</keyword>
<organism evidence="7 8">
    <name type="scientific">Paenibacillus xylanivorans</name>
    <dbReference type="NCBI Taxonomy" id="1705561"/>
    <lineage>
        <taxon>Bacteria</taxon>
        <taxon>Bacillati</taxon>
        <taxon>Bacillota</taxon>
        <taxon>Bacilli</taxon>
        <taxon>Bacillales</taxon>
        <taxon>Paenibacillaceae</taxon>
        <taxon>Paenibacillus</taxon>
    </lineage>
</organism>
<dbReference type="GO" id="GO:0140359">
    <property type="term" value="F:ABC-type transporter activity"/>
    <property type="evidence" value="ECO:0007669"/>
    <property type="project" value="InterPro"/>
</dbReference>
<dbReference type="AlphaFoldDB" id="A0A0M9BK50"/>
<protein>
    <submittedName>
        <fullName evidence="7">ABC transporter permease</fullName>
    </submittedName>
</protein>
<reference evidence="7 8" key="1">
    <citation type="submission" date="2015-08" db="EMBL/GenBank/DDBJ databases">
        <title>Draft genome sequence of cellulolytic and xylanolytic Paenibacillus sp. A59, isolated from a decaying forest soil from Patagonia, Argentina.</title>
        <authorList>
            <person name="Ghio S."/>
            <person name="Caceres A.M."/>
            <person name="Talia P."/>
            <person name="Grasso D."/>
            <person name="Campos E."/>
        </authorList>
    </citation>
    <scope>NUCLEOTIDE SEQUENCE [LARGE SCALE GENOMIC DNA]</scope>
    <source>
        <strain evidence="7 8">A59</strain>
    </source>
</reference>
<evidence type="ECO:0000256" key="1">
    <source>
        <dbReference type="ARBA" id="ARBA00004651"/>
    </source>
</evidence>
<dbReference type="GO" id="GO:0005886">
    <property type="term" value="C:plasma membrane"/>
    <property type="evidence" value="ECO:0007669"/>
    <property type="project" value="UniProtKB-SubCell"/>
</dbReference>
<feature type="transmembrane region" description="Helical" evidence="6">
    <location>
        <begin position="132"/>
        <end position="153"/>
    </location>
</feature>
<sequence>MRRMMAVCNKELQAYFLSPTSYFAFAVYVLMTSLLFYSSFVYYQPSIVDYRLVLGDTLSMLLFVVPLLTMRLVAEEFRQGTDELLLTSPARVTEIIFGKYLASLAILVVLIMCSLVYPFIMSFFGELDLTSVWLSALGLFFLGGSMMAIGLFASTLSQHQMVSAVAGFIILLVFWMLDSFAGNSGSALQQWLDPFALTNRFDSFTKGVLSGPDILYYVTLSGVFLLLSIQIVERKRWR</sequence>
<feature type="transmembrane region" description="Helical" evidence="6">
    <location>
        <begin position="52"/>
        <end position="74"/>
    </location>
</feature>
<keyword evidence="8" id="KW-1185">Reference proteome</keyword>
<proteinExistence type="predicted"/>
<evidence type="ECO:0000256" key="2">
    <source>
        <dbReference type="ARBA" id="ARBA00022475"/>
    </source>
</evidence>
<dbReference type="PANTHER" id="PTHR30294:SF29">
    <property type="entry name" value="MULTIDRUG ABC TRANSPORTER PERMEASE YBHS-RELATED"/>
    <property type="match status" value="1"/>
</dbReference>
<evidence type="ECO:0000256" key="4">
    <source>
        <dbReference type="ARBA" id="ARBA00022989"/>
    </source>
</evidence>